<keyword evidence="3" id="KW-1185">Reference proteome</keyword>
<evidence type="ECO:0000313" key="2">
    <source>
        <dbReference type="EMBL" id="PSN07740.1"/>
    </source>
</evidence>
<name>A0A2P8VJV8_9ENTR</name>
<organism evidence="2 3">
    <name type="scientific">Siccibacter turicensis</name>
    <dbReference type="NCBI Taxonomy" id="357233"/>
    <lineage>
        <taxon>Bacteria</taxon>
        <taxon>Pseudomonadati</taxon>
        <taxon>Pseudomonadota</taxon>
        <taxon>Gammaproteobacteria</taxon>
        <taxon>Enterobacterales</taxon>
        <taxon>Enterobacteriaceae</taxon>
        <taxon>Siccibacter</taxon>
    </lineage>
</organism>
<dbReference type="STRING" id="1388748.GCA_000463155_02031"/>
<reference evidence="2 3" key="1">
    <citation type="submission" date="2018-03" db="EMBL/GenBank/DDBJ databases">
        <title>Draft genome sequence of the first documented clinical Siccibacter turicensis isolate in Austria.</title>
        <authorList>
            <person name="Lepuschitz S."/>
            <person name="Pekard-Amenitsch S."/>
            <person name="Haunold R."/>
            <person name="Schill S."/>
            <person name="Mach R."/>
            <person name="Allerberger F."/>
            <person name="Ruppitsch W."/>
            <person name="Forsythe S.J."/>
        </authorList>
    </citation>
    <scope>NUCLEOTIDE SEQUENCE [LARGE SCALE GENOMIC DNA]</scope>
    <source>
        <strain evidence="2 3">6100069499-17</strain>
    </source>
</reference>
<proteinExistence type="predicted"/>
<comment type="caution">
    <text evidence="2">The sequence shown here is derived from an EMBL/GenBank/DDBJ whole genome shotgun (WGS) entry which is preliminary data.</text>
</comment>
<sequence length="112" mass="12596">MKRVLAVSLLALFSVTGCTQDRATFDRTGNINIVKGDVCLYTRDAEPGDAFTQYAIYPIEEMNPERHAIMLPAYRACLPNRNYESGKTWAAEYILMKPGGALRRYSVEFIAP</sequence>
<evidence type="ECO:0000256" key="1">
    <source>
        <dbReference type="SAM" id="SignalP"/>
    </source>
</evidence>
<dbReference type="PROSITE" id="PS51257">
    <property type="entry name" value="PROKAR_LIPOPROTEIN"/>
    <property type="match status" value="1"/>
</dbReference>
<evidence type="ECO:0008006" key="4">
    <source>
        <dbReference type="Google" id="ProtNLM"/>
    </source>
</evidence>
<dbReference type="InterPro" id="IPR054657">
    <property type="entry name" value="T6SS_periplasmic_put"/>
</dbReference>
<dbReference type="RefSeq" id="WP_106877338.1">
    <property type="nucleotide sequence ID" value="NZ_PYEP01000004.1"/>
</dbReference>
<protein>
    <recommendedName>
        <fullName evidence="4">DUF4377 domain-containing protein</fullName>
    </recommendedName>
</protein>
<dbReference type="Proteomes" id="UP000240212">
    <property type="component" value="Unassembled WGS sequence"/>
</dbReference>
<accession>A0A2P8VJV8</accession>
<evidence type="ECO:0000313" key="3">
    <source>
        <dbReference type="Proteomes" id="UP000240212"/>
    </source>
</evidence>
<feature type="signal peptide" evidence="1">
    <location>
        <begin position="1"/>
        <end position="19"/>
    </location>
</feature>
<dbReference type="AlphaFoldDB" id="A0A2P8VJV8"/>
<gene>
    <name evidence="2" type="ORF">C7G83_11485</name>
</gene>
<dbReference type="EMBL" id="PYEP01000004">
    <property type="protein sequence ID" value="PSN07740.1"/>
    <property type="molecule type" value="Genomic_DNA"/>
</dbReference>
<dbReference type="NCBIfam" id="NF045617">
    <property type="entry name" value="mostly_LP"/>
    <property type="match status" value="1"/>
</dbReference>
<keyword evidence="1" id="KW-0732">Signal</keyword>
<feature type="chain" id="PRO_5015194547" description="DUF4377 domain-containing protein" evidence="1">
    <location>
        <begin position="20"/>
        <end position="112"/>
    </location>
</feature>
<dbReference type="OrthoDB" id="6625152at2"/>